<evidence type="ECO:0000256" key="1">
    <source>
        <dbReference type="SAM" id="SignalP"/>
    </source>
</evidence>
<keyword evidence="4" id="KW-1185">Reference proteome</keyword>
<dbReference type="RefSeq" id="WP_311946707.1">
    <property type="nucleotide sequence ID" value="NZ_JAVLVU010000001.1"/>
</dbReference>
<reference evidence="4" key="1">
    <citation type="submission" date="2023-07" db="EMBL/GenBank/DDBJ databases">
        <title>Functional and genomic diversity of the sorghum phyllosphere microbiome.</title>
        <authorList>
            <person name="Shade A."/>
        </authorList>
    </citation>
    <scope>NUCLEOTIDE SEQUENCE [LARGE SCALE GENOMIC DNA]</scope>
    <source>
        <strain evidence="4">SORGH_AS_0422</strain>
    </source>
</reference>
<evidence type="ECO:0000259" key="2">
    <source>
        <dbReference type="Pfam" id="PF13372"/>
    </source>
</evidence>
<keyword evidence="1" id="KW-0732">Signal</keyword>
<dbReference type="InterPro" id="IPR053728">
    <property type="entry name" value="Alginate_Permeability_Chnl"/>
</dbReference>
<comment type="caution">
    <text evidence="3">The sequence shown here is derived from an EMBL/GenBank/DDBJ whole genome shotgun (WGS) entry which is preliminary data.</text>
</comment>
<sequence>MKTIAFSLFFYFTCCACWAQDVPFKPLRYDENYTYLKKDTSTNWYHQLKFNPLSRDKAVYLSFGGEVRYQYFYFHNQDWGEAPADKNGFILNRYLGHVDFHAGKHFRTFIQLQSSMASGQVDTPSPVDQNLLDLHQAFIDYSIPSGANSFLTLRAGRQELSYGSQRLVAVREAPNNRQAFDAAKLMYGHNNLKIDLFYSYYVPARPDIFDDRLNKGTKFWGAYGAFTKIPVVQNFDLYYLGIYKNATSFDDGDGVETRHTIGTRLWENTPSWQYDLEGAYQFGDLSKGRISAWTMSANIAYTLHRTKFKPQIGLKTEVISGDKNHGDGKLNTFNPLFPKGAYFGLAALIGPYNLLDVHPYIQFNLTKRLVFAEDYDMFWRMDRNDGLYAVNGKLLYSGKSGNSKKIGRQLGSELQYTFNKFLSFKQELTWFHAGDFLKEAGLGEDIFMVGSTLTLKF</sequence>
<evidence type="ECO:0000313" key="4">
    <source>
        <dbReference type="Proteomes" id="UP001258315"/>
    </source>
</evidence>
<feature type="chain" id="PRO_5045410941" description="Alginate export domain-containing protein" evidence="1">
    <location>
        <begin position="20"/>
        <end position="457"/>
    </location>
</feature>
<name>A0ABU3GME9_9SPHI</name>
<organism evidence="3 4">
    <name type="scientific">Mucilaginibacter terrae</name>
    <dbReference type="NCBI Taxonomy" id="1955052"/>
    <lineage>
        <taxon>Bacteria</taxon>
        <taxon>Pseudomonadati</taxon>
        <taxon>Bacteroidota</taxon>
        <taxon>Sphingobacteriia</taxon>
        <taxon>Sphingobacteriales</taxon>
        <taxon>Sphingobacteriaceae</taxon>
        <taxon>Mucilaginibacter</taxon>
    </lineage>
</organism>
<proteinExistence type="predicted"/>
<dbReference type="EMBL" id="JAVLVU010000001">
    <property type="protein sequence ID" value="MDT3400965.1"/>
    <property type="molecule type" value="Genomic_DNA"/>
</dbReference>
<dbReference type="InterPro" id="IPR025388">
    <property type="entry name" value="Alginate_export_dom"/>
</dbReference>
<feature type="signal peptide" evidence="1">
    <location>
        <begin position="1"/>
        <end position="19"/>
    </location>
</feature>
<feature type="domain" description="Alginate export" evidence="2">
    <location>
        <begin position="60"/>
        <end position="441"/>
    </location>
</feature>
<dbReference type="Gene3D" id="2.40.160.100">
    <property type="match status" value="1"/>
</dbReference>
<dbReference type="Pfam" id="PF13372">
    <property type="entry name" value="Alginate_exp"/>
    <property type="match status" value="1"/>
</dbReference>
<dbReference type="Proteomes" id="UP001258315">
    <property type="component" value="Unassembled WGS sequence"/>
</dbReference>
<evidence type="ECO:0000313" key="3">
    <source>
        <dbReference type="EMBL" id="MDT3400965.1"/>
    </source>
</evidence>
<accession>A0ABU3GME9</accession>
<gene>
    <name evidence="3" type="ORF">QE417_000037</name>
</gene>
<protein>
    <recommendedName>
        <fullName evidence="2">Alginate export domain-containing protein</fullName>
    </recommendedName>
</protein>